<evidence type="ECO:0000259" key="8">
    <source>
        <dbReference type="Pfam" id="PF16188"/>
    </source>
</evidence>
<dbReference type="SUPFAM" id="SSF55920">
    <property type="entry name" value="Creatinase/aminopeptidase"/>
    <property type="match status" value="1"/>
</dbReference>
<evidence type="ECO:0000256" key="4">
    <source>
        <dbReference type="ARBA" id="ARBA00022801"/>
    </source>
</evidence>
<keyword evidence="9" id="KW-0645">Protease</keyword>
<sequence length="622" mass="68555">MTVQTGERLASLRKLMSEWKGEKRQSLDVYVVPSEDAHGSEYSAPCDDRRAWISGFDGSAGCAVITHDKALLFTDGRYWLQASGQLDDNWTLMKQGALNVPTWQDYLSKSIPSDSLIGIDPTLIAASDATTIKTALAPRSSTLVPVIQNLVDGAWDSDRPARPANKIFELSTEWSGKGHQEKLSEVQAELAKLEDGKVDAVVLSALDEIAWLFNLRGSDIDYNPVFFSYAIVPKEGEAQLFVQEAAEVEFASNKGLQGVNISAYDKFWDALKKVVADSEKVLVPNSSSLAISTVIGDKTYMAASPISILKAIKNQVELDGFRNSHVRDGVALVRYFAWLEEKLNSEDNQVNEWDAATVLEQYRSELQHFRGLSFPTISSTGKNGAIIHYGPSKDDSAVVDPNELYLCDSGAQFTDGTTDVTRTWHFGKNVPRAEEIRAFTRVLQGHIAIDTAVFPGGTTGFTIDSWARRALWKDGLDYRHGTGHGIGHFLNVHEGPHGIGLRIAYNATPLQPGMVVSNEPGYYEDGKFGVRIESVVLVKEIKDGMGKWGGEAGKGFGGKGWYEFERVTMCPIQKKLVDKSLLTKDEVEWLDGYHAEVLDKVGPLLGNDTRARAWLEKECSPI</sequence>
<evidence type="ECO:0000259" key="7">
    <source>
        <dbReference type="Pfam" id="PF01321"/>
    </source>
</evidence>
<dbReference type="Pfam" id="PF16189">
    <property type="entry name" value="Creatinase_N_2"/>
    <property type="match status" value="1"/>
</dbReference>
<dbReference type="Proteomes" id="UP000054007">
    <property type="component" value="Unassembled WGS sequence"/>
</dbReference>
<keyword evidence="4" id="KW-0378">Hydrolase</keyword>
<evidence type="ECO:0000256" key="5">
    <source>
        <dbReference type="ARBA" id="ARBA00023211"/>
    </source>
</evidence>
<dbReference type="InterPro" id="IPR036005">
    <property type="entry name" value="Creatinase/aminopeptidase-like"/>
</dbReference>
<keyword evidence="9" id="KW-0031">Aminopeptidase</keyword>
<dbReference type="InterPro" id="IPR000994">
    <property type="entry name" value="Pept_M24"/>
</dbReference>
<gene>
    <name evidence="9" type="ORF">CYLTODRAFT_417511</name>
</gene>
<dbReference type="InterPro" id="IPR029149">
    <property type="entry name" value="Creatin/AminoP/Spt16_N"/>
</dbReference>
<dbReference type="Pfam" id="PF01321">
    <property type="entry name" value="Creatinase_N"/>
    <property type="match status" value="1"/>
</dbReference>
<dbReference type="GO" id="GO:0005737">
    <property type="term" value="C:cytoplasm"/>
    <property type="evidence" value="ECO:0007669"/>
    <property type="project" value="UniProtKB-ARBA"/>
</dbReference>
<name>A0A0D7BTQ8_9AGAR</name>
<feature type="domain" description="Peptidase M24 C-terminal" evidence="8">
    <location>
        <begin position="560"/>
        <end position="622"/>
    </location>
</feature>
<keyword evidence="3" id="KW-0479">Metal-binding</keyword>
<dbReference type="InterPro" id="IPR050422">
    <property type="entry name" value="X-Pro_aminopeptidase_P"/>
</dbReference>
<dbReference type="Pfam" id="PF16188">
    <property type="entry name" value="Peptidase_M24_C"/>
    <property type="match status" value="1"/>
</dbReference>
<dbReference type="FunFam" id="3.40.350.10:FF:000003">
    <property type="entry name" value="Xaa-pro aminopeptidase P"/>
    <property type="match status" value="1"/>
</dbReference>
<protein>
    <submittedName>
        <fullName evidence="9">Putative aminopeptidase P, cytoplasmic</fullName>
    </submittedName>
</protein>
<feature type="domain" description="Creatinase N-terminal" evidence="7">
    <location>
        <begin position="8"/>
        <end position="146"/>
    </location>
</feature>
<keyword evidence="5" id="KW-0464">Manganese</keyword>
<dbReference type="InterPro" id="IPR033740">
    <property type="entry name" value="Pept_M24B"/>
</dbReference>
<evidence type="ECO:0000313" key="9">
    <source>
        <dbReference type="EMBL" id="KIY73001.1"/>
    </source>
</evidence>
<dbReference type="SUPFAM" id="SSF53092">
    <property type="entry name" value="Creatinase/prolidase N-terminal domain"/>
    <property type="match status" value="1"/>
</dbReference>
<dbReference type="EMBL" id="KN880439">
    <property type="protein sequence ID" value="KIY73001.1"/>
    <property type="molecule type" value="Genomic_DNA"/>
</dbReference>
<dbReference type="Pfam" id="PF00557">
    <property type="entry name" value="Peptidase_M24"/>
    <property type="match status" value="1"/>
</dbReference>
<evidence type="ECO:0000256" key="2">
    <source>
        <dbReference type="ARBA" id="ARBA00008766"/>
    </source>
</evidence>
<comment type="cofactor">
    <cofactor evidence="1">
        <name>Mn(2+)</name>
        <dbReference type="ChEBI" id="CHEBI:29035"/>
    </cofactor>
</comment>
<dbReference type="CDD" id="cd01085">
    <property type="entry name" value="APP"/>
    <property type="match status" value="1"/>
</dbReference>
<dbReference type="PANTHER" id="PTHR43763:SF6">
    <property type="entry name" value="XAA-PRO AMINOPEPTIDASE 1"/>
    <property type="match status" value="1"/>
</dbReference>
<proteinExistence type="inferred from homology"/>
<reference evidence="9 10" key="1">
    <citation type="journal article" date="2015" name="Fungal Genet. Biol.">
        <title>Evolution of novel wood decay mechanisms in Agaricales revealed by the genome sequences of Fistulina hepatica and Cylindrobasidium torrendii.</title>
        <authorList>
            <person name="Floudas D."/>
            <person name="Held B.W."/>
            <person name="Riley R."/>
            <person name="Nagy L.G."/>
            <person name="Koehler G."/>
            <person name="Ransdell A.S."/>
            <person name="Younus H."/>
            <person name="Chow J."/>
            <person name="Chiniquy J."/>
            <person name="Lipzen A."/>
            <person name="Tritt A."/>
            <person name="Sun H."/>
            <person name="Haridas S."/>
            <person name="LaButti K."/>
            <person name="Ohm R.A."/>
            <person name="Kues U."/>
            <person name="Blanchette R.A."/>
            <person name="Grigoriev I.V."/>
            <person name="Minto R.E."/>
            <person name="Hibbett D.S."/>
        </authorList>
    </citation>
    <scope>NUCLEOTIDE SEQUENCE [LARGE SCALE GENOMIC DNA]</scope>
    <source>
        <strain evidence="9 10">FP15055 ss-10</strain>
    </source>
</reference>
<dbReference type="FunFam" id="3.90.230.10:FF:000007">
    <property type="entry name" value="Xaa-Pro aminopeptidase P"/>
    <property type="match status" value="1"/>
</dbReference>
<evidence type="ECO:0000259" key="6">
    <source>
        <dbReference type="Pfam" id="PF00557"/>
    </source>
</evidence>
<keyword evidence="10" id="KW-1185">Reference proteome</keyword>
<evidence type="ECO:0000256" key="1">
    <source>
        <dbReference type="ARBA" id="ARBA00001936"/>
    </source>
</evidence>
<dbReference type="Gene3D" id="3.90.230.10">
    <property type="entry name" value="Creatinase/methionine aminopeptidase superfamily"/>
    <property type="match status" value="1"/>
</dbReference>
<organism evidence="9 10">
    <name type="scientific">Cylindrobasidium torrendii FP15055 ss-10</name>
    <dbReference type="NCBI Taxonomy" id="1314674"/>
    <lineage>
        <taxon>Eukaryota</taxon>
        <taxon>Fungi</taxon>
        <taxon>Dikarya</taxon>
        <taxon>Basidiomycota</taxon>
        <taxon>Agaricomycotina</taxon>
        <taxon>Agaricomycetes</taxon>
        <taxon>Agaricomycetidae</taxon>
        <taxon>Agaricales</taxon>
        <taxon>Marasmiineae</taxon>
        <taxon>Physalacriaceae</taxon>
        <taxon>Cylindrobasidium</taxon>
    </lineage>
</organism>
<dbReference type="AlphaFoldDB" id="A0A0D7BTQ8"/>
<accession>A0A0D7BTQ8</accession>
<feature type="domain" description="Peptidase M24" evidence="6">
    <location>
        <begin position="321"/>
        <end position="540"/>
    </location>
</feature>
<dbReference type="GO" id="GO:0070006">
    <property type="term" value="F:metalloaminopeptidase activity"/>
    <property type="evidence" value="ECO:0007669"/>
    <property type="project" value="InterPro"/>
</dbReference>
<comment type="similarity">
    <text evidence="2">Belongs to the peptidase M24B family.</text>
</comment>
<dbReference type="InterPro" id="IPR000587">
    <property type="entry name" value="Creatinase_N"/>
</dbReference>
<dbReference type="Gene3D" id="3.40.350.10">
    <property type="entry name" value="Creatinase/prolidase N-terminal domain"/>
    <property type="match status" value="2"/>
</dbReference>
<dbReference type="GO" id="GO:0046872">
    <property type="term" value="F:metal ion binding"/>
    <property type="evidence" value="ECO:0007669"/>
    <property type="project" value="UniProtKB-KW"/>
</dbReference>
<dbReference type="InterPro" id="IPR032416">
    <property type="entry name" value="Peptidase_M24_C"/>
</dbReference>
<evidence type="ECO:0000313" key="10">
    <source>
        <dbReference type="Proteomes" id="UP000054007"/>
    </source>
</evidence>
<evidence type="ECO:0000256" key="3">
    <source>
        <dbReference type="ARBA" id="ARBA00022723"/>
    </source>
</evidence>
<dbReference type="OrthoDB" id="9995434at2759"/>
<dbReference type="PANTHER" id="PTHR43763">
    <property type="entry name" value="XAA-PRO AMINOPEPTIDASE 1"/>
    <property type="match status" value="1"/>
</dbReference>
<dbReference type="STRING" id="1314674.A0A0D7BTQ8"/>